<dbReference type="EMBL" id="VSRR010026705">
    <property type="protein sequence ID" value="MPC67747.1"/>
    <property type="molecule type" value="Genomic_DNA"/>
</dbReference>
<sequence length="73" mass="8231">MKKSGWYHVFLAGYTREMCYSRCNVAPRPVTDSTHKSGLLLHAYRGCDSAVNGMPSLLHKGTQKKNKPHNIKI</sequence>
<proteinExistence type="predicted"/>
<organism evidence="1 2">
    <name type="scientific">Portunus trituberculatus</name>
    <name type="common">Swimming crab</name>
    <name type="synonym">Neptunus trituberculatus</name>
    <dbReference type="NCBI Taxonomy" id="210409"/>
    <lineage>
        <taxon>Eukaryota</taxon>
        <taxon>Metazoa</taxon>
        <taxon>Ecdysozoa</taxon>
        <taxon>Arthropoda</taxon>
        <taxon>Crustacea</taxon>
        <taxon>Multicrustacea</taxon>
        <taxon>Malacostraca</taxon>
        <taxon>Eumalacostraca</taxon>
        <taxon>Eucarida</taxon>
        <taxon>Decapoda</taxon>
        <taxon>Pleocyemata</taxon>
        <taxon>Brachyura</taxon>
        <taxon>Eubrachyura</taxon>
        <taxon>Portunoidea</taxon>
        <taxon>Portunidae</taxon>
        <taxon>Portuninae</taxon>
        <taxon>Portunus</taxon>
    </lineage>
</organism>
<evidence type="ECO:0000313" key="1">
    <source>
        <dbReference type="EMBL" id="MPC67747.1"/>
    </source>
</evidence>
<name>A0A5B7HEK2_PORTR</name>
<protein>
    <submittedName>
        <fullName evidence="1">Uncharacterized protein</fullName>
    </submittedName>
</protein>
<comment type="caution">
    <text evidence="1">The sequence shown here is derived from an EMBL/GenBank/DDBJ whole genome shotgun (WGS) entry which is preliminary data.</text>
</comment>
<dbReference type="AlphaFoldDB" id="A0A5B7HEK2"/>
<accession>A0A5B7HEK2</accession>
<reference evidence="1 2" key="1">
    <citation type="submission" date="2019-05" db="EMBL/GenBank/DDBJ databases">
        <title>Another draft genome of Portunus trituberculatus and its Hox gene families provides insights of decapod evolution.</title>
        <authorList>
            <person name="Jeong J.-H."/>
            <person name="Song I."/>
            <person name="Kim S."/>
            <person name="Choi T."/>
            <person name="Kim D."/>
            <person name="Ryu S."/>
            <person name="Kim W."/>
        </authorList>
    </citation>
    <scope>NUCLEOTIDE SEQUENCE [LARGE SCALE GENOMIC DNA]</scope>
    <source>
        <tissue evidence="1">Muscle</tissue>
    </source>
</reference>
<evidence type="ECO:0000313" key="2">
    <source>
        <dbReference type="Proteomes" id="UP000324222"/>
    </source>
</evidence>
<keyword evidence="2" id="KW-1185">Reference proteome</keyword>
<gene>
    <name evidence="1" type="ORF">E2C01_061930</name>
</gene>
<dbReference type="Proteomes" id="UP000324222">
    <property type="component" value="Unassembled WGS sequence"/>
</dbReference>